<dbReference type="InterPro" id="IPR001789">
    <property type="entry name" value="Sig_transdc_resp-reg_receiver"/>
</dbReference>
<dbReference type="InterPro" id="IPR025944">
    <property type="entry name" value="Sigma_54_int_dom_CS"/>
</dbReference>
<protein>
    <submittedName>
        <fullName evidence="9">Response regulator with CheY-like receiver, AAA-type ATPase, and DNA-binding domains</fullName>
    </submittedName>
</protein>
<dbReference type="PROSITE" id="PS50045">
    <property type="entry name" value="SIGMA54_INTERACT_4"/>
    <property type="match status" value="1"/>
</dbReference>
<feature type="domain" description="Sigma-54 factor interaction" evidence="7">
    <location>
        <begin position="137"/>
        <end position="361"/>
    </location>
</feature>
<dbReference type="Gene3D" id="3.40.50.2300">
    <property type="match status" value="1"/>
</dbReference>
<keyword evidence="6" id="KW-0597">Phosphoprotein</keyword>
<dbReference type="PANTHER" id="PTHR32071:SF117">
    <property type="entry name" value="PTS-DEPENDENT DIHYDROXYACETONE KINASE OPERON REGULATORY PROTEIN-RELATED"/>
    <property type="match status" value="1"/>
</dbReference>
<dbReference type="Pfam" id="PF00158">
    <property type="entry name" value="Sigma54_activat"/>
    <property type="match status" value="1"/>
</dbReference>
<dbReference type="SUPFAM" id="SSF52172">
    <property type="entry name" value="CheY-like"/>
    <property type="match status" value="1"/>
</dbReference>
<dbReference type="InterPro" id="IPR011006">
    <property type="entry name" value="CheY-like_superfamily"/>
</dbReference>
<dbReference type="PANTHER" id="PTHR32071">
    <property type="entry name" value="TRANSCRIPTIONAL REGULATORY PROTEIN"/>
    <property type="match status" value="1"/>
</dbReference>
<dbReference type="SMART" id="SM00448">
    <property type="entry name" value="REC"/>
    <property type="match status" value="1"/>
</dbReference>
<dbReference type="CDD" id="cd00009">
    <property type="entry name" value="AAA"/>
    <property type="match status" value="1"/>
</dbReference>
<dbReference type="GO" id="GO:0043565">
    <property type="term" value="F:sequence-specific DNA binding"/>
    <property type="evidence" value="ECO:0007669"/>
    <property type="project" value="InterPro"/>
</dbReference>
<dbReference type="Pfam" id="PF25601">
    <property type="entry name" value="AAA_lid_14"/>
    <property type="match status" value="1"/>
</dbReference>
<dbReference type="Gene3D" id="1.10.8.60">
    <property type="match status" value="1"/>
</dbReference>
<dbReference type="InterPro" id="IPR003593">
    <property type="entry name" value="AAA+_ATPase"/>
</dbReference>
<dbReference type="GO" id="GO:0006355">
    <property type="term" value="P:regulation of DNA-templated transcription"/>
    <property type="evidence" value="ECO:0007669"/>
    <property type="project" value="InterPro"/>
</dbReference>
<dbReference type="PROSITE" id="PS00675">
    <property type="entry name" value="SIGMA54_INTERACT_1"/>
    <property type="match status" value="1"/>
</dbReference>
<sequence>MEVIGPTLAIVDDDRDFSVFLMKVAHGQGFRTRQFHTVAEATYWLASNDADLTILDMALPDGTGLDVLERLPPDRHGQIVFVSGTGDAEQIRRAVASPATGFIGKPVGTDTLERLLRKVQQDFRSRHREHQPGDGALLGDSAAMLRVRQDIAHVAATGLNVLILGETGTGKELVARAIHARSGRLGRLTCVNCGAVPADLLASQLFGHERGAFTGACGRHIGVFEQATGGTLFLDEIGEMPPALQVYLLRVLETGSVVRVGGSAETPVDARIVAATSRLPGEGMLREDLFYRIGHYLIELPPLRARGNDIQLLAHRFIAALNVRHGGPPKQLDPACIDRLHGHPWPGNVRELLAATERAYLRSRDGRVHINPFAPGRRHAESDDVVRFRIGTPLQEIEDEMLRRTLAFHGGDKTATARSLGVSVRTVHNHLARARLHG</sequence>
<dbReference type="InterPro" id="IPR002197">
    <property type="entry name" value="HTH_Fis"/>
</dbReference>
<dbReference type="Pfam" id="PF00072">
    <property type="entry name" value="Response_reg"/>
    <property type="match status" value="1"/>
</dbReference>
<evidence type="ECO:0000259" key="8">
    <source>
        <dbReference type="PROSITE" id="PS50110"/>
    </source>
</evidence>
<name>A0A1Y5Q5K1_9GAMM</name>
<feature type="modified residue" description="4-aspartylphosphate" evidence="6">
    <location>
        <position position="56"/>
    </location>
</feature>
<keyword evidence="3" id="KW-0805">Transcription regulation</keyword>
<accession>A0A1Y5Q5K1</accession>
<proteinExistence type="predicted"/>
<dbReference type="InterPro" id="IPR027417">
    <property type="entry name" value="P-loop_NTPase"/>
</dbReference>
<dbReference type="InterPro" id="IPR002078">
    <property type="entry name" value="Sigma_54_int"/>
</dbReference>
<dbReference type="SUPFAM" id="SSF46689">
    <property type="entry name" value="Homeodomain-like"/>
    <property type="match status" value="1"/>
</dbReference>
<evidence type="ECO:0000259" key="7">
    <source>
        <dbReference type="PROSITE" id="PS50045"/>
    </source>
</evidence>
<dbReference type="PROSITE" id="PS50110">
    <property type="entry name" value="RESPONSE_REGULATORY"/>
    <property type="match status" value="1"/>
</dbReference>
<dbReference type="SMART" id="SM00382">
    <property type="entry name" value="AAA"/>
    <property type="match status" value="1"/>
</dbReference>
<keyword evidence="1" id="KW-0547">Nucleotide-binding</keyword>
<dbReference type="GO" id="GO:0000160">
    <property type="term" value="P:phosphorelay signal transduction system"/>
    <property type="evidence" value="ECO:0007669"/>
    <property type="project" value="InterPro"/>
</dbReference>
<dbReference type="SUPFAM" id="SSF52540">
    <property type="entry name" value="P-loop containing nucleoside triphosphate hydrolases"/>
    <property type="match status" value="1"/>
</dbReference>
<evidence type="ECO:0000256" key="5">
    <source>
        <dbReference type="ARBA" id="ARBA00023163"/>
    </source>
</evidence>
<keyword evidence="4 9" id="KW-0238">DNA-binding</keyword>
<feature type="domain" description="Response regulatory" evidence="8">
    <location>
        <begin position="7"/>
        <end position="120"/>
    </location>
</feature>
<dbReference type="PROSITE" id="PS00688">
    <property type="entry name" value="SIGMA54_INTERACT_3"/>
    <property type="match status" value="1"/>
</dbReference>
<evidence type="ECO:0000313" key="9">
    <source>
        <dbReference type="EMBL" id="SBV37572.1"/>
    </source>
</evidence>
<keyword evidence="2" id="KW-0067">ATP-binding</keyword>
<keyword evidence="5" id="KW-0804">Transcription</keyword>
<dbReference type="GO" id="GO:0005524">
    <property type="term" value="F:ATP binding"/>
    <property type="evidence" value="ECO:0007669"/>
    <property type="project" value="UniProtKB-KW"/>
</dbReference>
<dbReference type="InterPro" id="IPR058031">
    <property type="entry name" value="AAA_lid_NorR"/>
</dbReference>
<evidence type="ECO:0000256" key="4">
    <source>
        <dbReference type="ARBA" id="ARBA00023125"/>
    </source>
</evidence>
<evidence type="ECO:0000256" key="2">
    <source>
        <dbReference type="ARBA" id="ARBA00022840"/>
    </source>
</evidence>
<evidence type="ECO:0000256" key="1">
    <source>
        <dbReference type="ARBA" id="ARBA00022741"/>
    </source>
</evidence>
<dbReference type="FunFam" id="3.40.50.300:FF:000006">
    <property type="entry name" value="DNA-binding transcriptional regulator NtrC"/>
    <property type="match status" value="1"/>
</dbReference>
<dbReference type="CDD" id="cd00156">
    <property type="entry name" value="REC"/>
    <property type="match status" value="1"/>
</dbReference>
<organism evidence="9">
    <name type="scientific">uncultured Stenotrophomonas sp</name>
    <dbReference type="NCBI Taxonomy" id="165438"/>
    <lineage>
        <taxon>Bacteria</taxon>
        <taxon>Pseudomonadati</taxon>
        <taxon>Pseudomonadota</taxon>
        <taxon>Gammaproteobacteria</taxon>
        <taxon>Lysobacterales</taxon>
        <taxon>Lysobacteraceae</taxon>
        <taxon>Stenotrophomonas</taxon>
        <taxon>environmental samples</taxon>
    </lineage>
</organism>
<dbReference type="InterPro" id="IPR025662">
    <property type="entry name" value="Sigma_54_int_dom_ATP-bd_1"/>
</dbReference>
<dbReference type="AlphaFoldDB" id="A0A1Y5Q5K1"/>
<dbReference type="Gene3D" id="1.10.10.60">
    <property type="entry name" value="Homeodomain-like"/>
    <property type="match status" value="1"/>
</dbReference>
<dbReference type="EMBL" id="FLTS01000001">
    <property type="protein sequence ID" value="SBV37572.1"/>
    <property type="molecule type" value="Genomic_DNA"/>
</dbReference>
<evidence type="ECO:0000256" key="6">
    <source>
        <dbReference type="PROSITE-ProRule" id="PRU00169"/>
    </source>
</evidence>
<evidence type="ECO:0000256" key="3">
    <source>
        <dbReference type="ARBA" id="ARBA00023015"/>
    </source>
</evidence>
<gene>
    <name evidence="9" type="ORF">STPYR_12508</name>
</gene>
<dbReference type="Gene3D" id="3.40.50.300">
    <property type="entry name" value="P-loop containing nucleotide triphosphate hydrolases"/>
    <property type="match status" value="1"/>
</dbReference>
<dbReference type="Pfam" id="PF02954">
    <property type="entry name" value="HTH_8"/>
    <property type="match status" value="1"/>
</dbReference>
<dbReference type="InterPro" id="IPR009057">
    <property type="entry name" value="Homeodomain-like_sf"/>
</dbReference>
<reference evidence="9" key="1">
    <citation type="submission" date="2016-03" db="EMBL/GenBank/DDBJ databases">
        <authorList>
            <person name="Ploux O."/>
        </authorList>
    </citation>
    <scope>NUCLEOTIDE SEQUENCE</scope>
    <source>
        <strain evidence="9">UC10</strain>
    </source>
</reference>